<dbReference type="InterPro" id="IPR001279">
    <property type="entry name" value="Metallo-B-lactamas"/>
</dbReference>
<dbReference type="CDD" id="cd00158">
    <property type="entry name" value="RHOD"/>
    <property type="match status" value="2"/>
</dbReference>
<dbReference type="GO" id="GO:0070813">
    <property type="term" value="P:hydrogen sulfide metabolic process"/>
    <property type="evidence" value="ECO:0007669"/>
    <property type="project" value="TreeGrafter"/>
</dbReference>
<dbReference type="GO" id="GO:0006749">
    <property type="term" value="P:glutathione metabolic process"/>
    <property type="evidence" value="ECO:0007669"/>
    <property type="project" value="InterPro"/>
</dbReference>
<dbReference type="InterPro" id="IPR044528">
    <property type="entry name" value="POD-like_MBL-fold"/>
</dbReference>
<dbReference type="GO" id="GO:0016787">
    <property type="term" value="F:hydrolase activity"/>
    <property type="evidence" value="ECO:0007669"/>
    <property type="project" value="UniProtKB-KW"/>
</dbReference>
<keyword evidence="4" id="KW-1185">Reference proteome</keyword>
<dbReference type="GO" id="GO:0050313">
    <property type="term" value="F:sulfur dioxygenase activity"/>
    <property type="evidence" value="ECO:0007669"/>
    <property type="project" value="InterPro"/>
</dbReference>
<dbReference type="InterPro" id="IPR051682">
    <property type="entry name" value="Mito_Persulfide_Diox"/>
</dbReference>
<name>A0A418Q596_9CORY</name>
<dbReference type="SMART" id="SM00450">
    <property type="entry name" value="RHOD"/>
    <property type="match status" value="2"/>
</dbReference>
<sequence length="476" mass="51776">MFLQRIYDEDLAQASYFIGCQAKGEALVIDPRRDISVYLDMAAKQGMTITHVTETHIHADYLSGTRELANATGAEIHLSAEGGPDWLYDFDGTLMHGGDSFELGNITVKAVHTPGHTPEHLMFLVTDGAFADEPGFAFTGDFVFVGELGRPDLLDEAAGGDNTRVQGAKDLFASLRTKFVSLPDYVQVLPAHGAGSACGKSLGAVPTSTVGYEKANAWWAPYVENDDEQGFMDELLDGQPDAHAYFGRMKRQNKSGPAVLGERPELHELSADEVNNQLNNNEAIFVDTRSHQQVHQGTVPGSLNIPGPDQTATFGAWAYDPERESQPLVLLATDQPQAEAMRDSLARVGIDAVEGFVTSLDGFQLSTPEILEPEQLEQATKDKKYDLLLDVRNKSEYFDGHIPGASQLSAGRALWHTDTLPTDGTIVTYCQSGRRNSVIASALRREGFHIIELDGSYAGWSERTSGEPATDKGTTL</sequence>
<evidence type="ECO:0000256" key="1">
    <source>
        <dbReference type="ARBA" id="ARBA00022723"/>
    </source>
</evidence>
<keyword evidence="3" id="KW-0378">Hydrolase</keyword>
<dbReference type="PROSITE" id="PS50206">
    <property type="entry name" value="RHODANESE_3"/>
    <property type="match status" value="2"/>
</dbReference>
<dbReference type="Proteomes" id="UP000285278">
    <property type="component" value="Unassembled WGS sequence"/>
</dbReference>
<dbReference type="InterPro" id="IPR036873">
    <property type="entry name" value="Rhodanese-like_dom_sf"/>
</dbReference>
<organism evidence="3 4">
    <name type="scientific">Corynebacterium falsenii</name>
    <dbReference type="NCBI Taxonomy" id="108486"/>
    <lineage>
        <taxon>Bacteria</taxon>
        <taxon>Bacillati</taxon>
        <taxon>Actinomycetota</taxon>
        <taxon>Actinomycetes</taxon>
        <taxon>Mycobacteriales</taxon>
        <taxon>Corynebacteriaceae</taxon>
        <taxon>Corynebacterium</taxon>
    </lineage>
</organism>
<dbReference type="Gene3D" id="3.60.15.10">
    <property type="entry name" value="Ribonuclease Z/Hydroxyacylglutathione hydrolase-like"/>
    <property type="match status" value="1"/>
</dbReference>
<dbReference type="SUPFAM" id="SSF56281">
    <property type="entry name" value="Metallo-hydrolase/oxidoreductase"/>
    <property type="match status" value="1"/>
</dbReference>
<evidence type="ECO:0000313" key="3">
    <source>
        <dbReference type="EMBL" id="RIX33735.1"/>
    </source>
</evidence>
<dbReference type="Pfam" id="PF00581">
    <property type="entry name" value="Rhodanese"/>
    <property type="match status" value="2"/>
</dbReference>
<dbReference type="RefSeq" id="WP_119665170.1">
    <property type="nucleotide sequence ID" value="NZ_QXJK01000012.1"/>
</dbReference>
<dbReference type="InterPro" id="IPR001307">
    <property type="entry name" value="Thiosulphate_STrfase_CS"/>
</dbReference>
<keyword evidence="1" id="KW-0479">Metal-binding</keyword>
<evidence type="ECO:0000259" key="2">
    <source>
        <dbReference type="PROSITE" id="PS50206"/>
    </source>
</evidence>
<dbReference type="GO" id="GO:0004792">
    <property type="term" value="F:thiosulfate-cyanide sulfurtransferase activity"/>
    <property type="evidence" value="ECO:0007669"/>
    <property type="project" value="InterPro"/>
</dbReference>
<dbReference type="EMBL" id="QXJK01000012">
    <property type="protein sequence ID" value="RIX33735.1"/>
    <property type="molecule type" value="Genomic_DNA"/>
</dbReference>
<accession>A0A418Q596</accession>
<comment type="caution">
    <text evidence="3">The sequence shown here is derived from an EMBL/GenBank/DDBJ whole genome shotgun (WGS) entry which is preliminary data.</text>
</comment>
<gene>
    <name evidence="3" type="ORF">D3M95_09445</name>
</gene>
<reference evidence="3 4" key="1">
    <citation type="submission" date="2018-09" db="EMBL/GenBank/DDBJ databases">
        <title>Optimization and identification of Corynebacterium falsenii FN1-14 from fish paste.</title>
        <authorList>
            <person name="Daroonpunt R."/>
            <person name="Tanasupawat S."/>
        </authorList>
    </citation>
    <scope>NUCLEOTIDE SEQUENCE [LARGE SCALE GENOMIC DNA]</scope>
    <source>
        <strain evidence="3 4">FN1-14</strain>
    </source>
</reference>
<dbReference type="Gene3D" id="3.40.250.10">
    <property type="entry name" value="Rhodanese-like domain"/>
    <property type="match status" value="2"/>
</dbReference>
<feature type="domain" description="Rhodanese" evidence="2">
    <location>
        <begin position="279"/>
        <end position="372"/>
    </location>
</feature>
<dbReference type="GO" id="GO:0046872">
    <property type="term" value="F:metal ion binding"/>
    <property type="evidence" value="ECO:0007669"/>
    <property type="project" value="UniProtKB-KW"/>
</dbReference>
<dbReference type="InterPro" id="IPR036866">
    <property type="entry name" value="RibonucZ/Hydroxyglut_hydro"/>
</dbReference>
<dbReference type="SUPFAM" id="SSF52821">
    <property type="entry name" value="Rhodanese/Cell cycle control phosphatase"/>
    <property type="match status" value="2"/>
</dbReference>
<dbReference type="Pfam" id="PF00753">
    <property type="entry name" value="Lactamase_B"/>
    <property type="match status" value="1"/>
</dbReference>
<dbReference type="AlphaFoldDB" id="A0A418Q596"/>
<feature type="domain" description="Rhodanese" evidence="2">
    <location>
        <begin position="387"/>
        <end position="465"/>
    </location>
</feature>
<dbReference type="FunFam" id="3.60.15.10:FF:000030">
    <property type="entry name" value="Metallo-beta-lactamase family protein"/>
    <property type="match status" value="1"/>
</dbReference>
<protein>
    <submittedName>
        <fullName evidence="3">MBL fold metallo-hydrolase</fullName>
    </submittedName>
</protein>
<dbReference type="OrthoDB" id="3196337at2"/>
<dbReference type="CDD" id="cd07724">
    <property type="entry name" value="POD-like_MBL-fold"/>
    <property type="match status" value="1"/>
</dbReference>
<dbReference type="PANTHER" id="PTHR43084">
    <property type="entry name" value="PERSULFIDE DIOXYGENASE ETHE1"/>
    <property type="match status" value="1"/>
</dbReference>
<dbReference type="PROSITE" id="PS00380">
    <property type="entry name" value="RHODANESE_1"/>
    <property type="match status" value="1"/>
</dbReference>
<dbReference type="SMART" id="SM00849">
    <property type="entry name" value="Lactamase_B"/>
    <property type="match status" value="1"/>
</dbReference>
<proteinExistence type="predicted"/>
<evidence type="ECO:0000313" key="4">
    <source>
        <dbReference type="Proteomes" id="UP000285278"/>
    </source>
</evidence>
<dbReference type="PANTHER" id="PTHR43084:SF1">
    <property type="entry name" value="PERSULFIDE DIOXYGENASE ETHE1, MITOCHONDRIAL"/>
    <property type="match status" value="1"/>
</dbReference>
<dbReference type="InterPro" id="IPR001763">
    <property type="entry name" value="Rhodanese-like_dom"/>
</dbReference>